<keyword evidence="5" id="KW-0136">Cellulose degradation</keyword>
<organism evidence="11 12">
    <name type="scientific">Tetrabaena socialis</name>
    <dbReference type="NCBI Taxonomy" id="47790"/>
    <lineage>
        <taxon>Eukaryota</taxon>
        <taxon>Viridiplantae</taxon>
        <taxon>Chlorophyta</taxon>
        <taxon>core chlorophytes</taxon>
        <taxon>Chlorophyceae</taxon>
        <taxon>CS clade</taxon>
        <taxon>Chlamydomonadales</taxon>
        <taxon>Tetrabaenaceae</taxon>
        <taxon>Tetrabaena</taxon>
    </lineage>
</organism>
<sequence>MSGAVPSWSRASQAQGGWRNRSHMQDGRGPGGIGVDLSGGWYDAGDHLKLHLAMGMSASLLAYGALTWEAAYRAAGHWDTAVRNIDWVADYFVKCHVNASNTPSANAFVAQVGDPATDHNKYWGRPEQQPEGGAKGSIGWRPAYLIGGASGSSKGADIVSEAVATLAGASLLLKRPGAASDPTRAASLLARAKQLFAFAKTVQGV</sequence>
<evidence type="ECO:0000313" key="11">
    <source>
        <dbReference type="EMBL" id="PNH11037.1"/>
    </source>
</evidence>
<evidence type="ECO:0000256" key="3">
    <source>
        <dbReference type="ARBA" id="ARBA00012601"/>
    </source>
</evidence>
<dbReference type="OrthoDB" id="2015928at2759"/>
<comment type="caution">
    <text evidence="11">The sequence shown here is derived from an EMBL/GenBank/DDBJ whole genome shotgun (WGS) entry which is preliminary data.</text>
</comment>
<dbReference type="PANTHER" id="PTHR22298">
    <property type="entry name" value="ENDO-1,4-BETA-GLUCANASE"/>
    <property type="match status" value="1"/>
</dbReference>
<accession>A0A2J8AEU0</accession>
<evidence type="ECO:0000256" key="9">
    <source>
        <dbReference type="SAM" id="MobiDB-lite"/>
    </source>
</evidence>
<keyword evidence="12" id="KW-1185">Reference proteome</keyword>
<comment type="similarity">
    <text evidence="2">Belongs to the glycosyl hydrolase 9 (cellulase E) family.</text>
</comment>
<dbReference type="InterPro" id="IPR001701">
    <property type="entry name" value="Glyco_hydro_9"/>
</dbReference>
<evidence type="ECO:0000256" key="7">
    <source>
        <dbReference type="ARBA" id="ARBA00023295"/>
    </source>
</evidence>
<keyword evidence="6" id="KW-0119">Carbohydrate metabolism</keyword>
<dbReference type="GO" id="GO:0008810">
    <property type="term" value="F:cellulase activity"/>
    <property type="evidence" value="ECO:0007669"/>
    <property type="project" value="UniProtKB-EC"/>
</dbReference>
<dbReference type="InterPro" id="IPR008928">
    <property type="entry name" value="6-hairpin_glycosidase_sf"/>
</dbReference>
<dbReference type="Gene3D" id="1.50.10.10">
    <property type="match status" value="1"/>
</dbReference>
<evidence type="ECO:0000259" key="10">
    <source>
        <dbReference type="Pfam" id="PF00759"/>
    </source>
</evidence>
<dbReference type="EMBL" id="PGGS01000040">
    <property type="protein sequence ID" value="PNH11037.1"/>
    <property type="molecule type" value="Genomic_DNA"/>
</dbReference>
<reference evidence="11 12" key="1">
    <citation type="journal article" date="2017" name="Mol. Biol. Evol.">
        <title>The 4-celled Tetrabaena socialis nuclear genome reveals the essential components for genetic control of cell number at the origin of multicellularity in the volvocine lineage.</title>
        <authorList>
            <person name="Featherston J."/>
            <person name="Arakaki Y."/>
            <person name="Hanschen E.R."/>
            <person name="Ferris P.J."/>
            <person name="Michod R.E."/>
            <person name="Olson B.J.S.C."/>
            <person name="Nozaki H."/>
            <person name="Durand P.M."/>
        </authorList>
    </citation>
    <scope>NUCLEOTIDE SEQUENCE [LARGE SCALE GENOMIC DNA]</scope>
    <source>
        <strain evidence="11 12">NIES-571</strain>
    </source>
</reference>
<keyword evidence="4" id="KW-0378">Hydrolase</keyword>
<keyword evidence="8" id="KW-0624">Polysaccharide degradation</keyword>
<keyword evidence="7" id="KW-0326">Glycosidase</keyword>
<dbReference type="Pfam" id="PF00759">
    <property type="entry name" value="Glyco_hydro_9"/>
    <property type="match status" value="1"/>
</dbReference>
<protein>
    <recommendedName>
        <fullName evidence="3">cellulase</fullName>
        <ecNumber evidence="3">3.2.1.4</ecNumber>
    </recommendedName>
</protein>
<evidence type="ECO:0000313" key="12">
    <source>
        <dbReference type="Proteomes" id="UP000236333"/>
    </source>
</evidence>
<proteinExistence type="inferred from homology"/>
<dbReference type="SUPFAM" id="SSF48208">
    <property type="entry name" value="Six-hairpin glycosidases"/>
    <property type="match status" value="1"/>
</dbReference>
<evidence type="ECO:0000256" key="6">
    <source>
        <dbReference type="ARBA" id="ARBA00023277"/>
    </source>
</evidence>
<dbReference type="Proteomes" id="UP000236333">
    <property type="component" value="Unassembled WGS sequence"/>
</dbReference>
<name>A0A2J8AEU0_9CHLO</name>
<feature type="domain" description="Glycoside hydrolase family 9" evidence="10">
    <location>
        <begin position="2"/>
        <end position="204"/>
    </location>
</feature>
<dbReference type="GO" id="GO:0030245">
    <property type="term" value="P:cellulose catabolic process"/>
    <property type="evidence" value="ECO:0007669"/>
    <property type="project" value="UniProtKB-KW"/>
</dbReference>
<feature type="region of interest" description="Disordered" evidence="9">
    <location>
        <begin position="1"/>
        <end position="30"/>
    </location>
</feature>
<dbReference type="EC" id="3.2.1.4" evidence="3"/>
<comment type="catalytic activity">
    <reaction evidence="1">
        <text>Endohydrolysis of (1-&gt;4)-beta-D-glucosidic linkages in cellulose, lichenin and cereal beta-D-glucans.</text>
        <dbReference type="EC" id="3.2.1.4"/>
    </reaction>
</comment>
<evidence type="ECO:0000256" key="5">
    <source>
        <dbReference type="ARBA" id="ARBA00023001"/>
    </source>
</evidence>
<dbReference type="AlphaFoldDB" id="A0A2J8AEU0"/>
<evidence type="ECO:0000256" key="4">
    <source>
        <dbReference type="ARBA" id="ARBA00022801"/>
    </source>
</evidence>
<evidence type="ECO:0000256" key="1">
    <source>
        <dbReference type="ARBA" id="ARBA00000966"/>
    </source>
</evidence>
<dbReference type="InterPro" id="IPR012341">
    <property type="entry name" value="6hp_glycosidase-like_sf"/>
</dbReference>
<evidence type="ECO:0000256" key="2">
    <source>
        <dbReference type="ARBA" id="ARBA00007072"/>
    </source>
</evidence>
<evidence type="ECO:0000256" key="8">
    <source>
        <dbReference type="ARBA" id="ARBA00023326"/>
    </source>
</evidence>
<gene>
    <name evidence="11" type="ORF">TSOC_002179</name>
</gene>